<gene>
    <name evidence="4" type="ORF">ABB37_03701</name>
</gene>
<dbReference type="VEuPathDB" id="TriTrypDB:LpyrH10_06_0710"/>
<keyword evidence="5" id="KW-1185">Reference proteome</keyword>
<organism evidence="4 5">
    <name type="scientific">Leptomonas pyrrhocoris</name>
    <name type="common">Firebug parasite</name>
    <dbReference type="NCBI Taxonomy" id="157538"/>
    <lineage>
        <taxon>Eukaryota</taxon>
        <taxon>Discoba</taxon>
        <taxon>Euglenozoa</taxon>
        <taxon>Kinetoplastea</taxon>
        <taxon>Metakinetoplastina</taxon>
        <taxon>Trypanosomatida</taxon>
        <taxon>Trypanosomatidae</taxon>
        <taxon>Leishmaniinae</taxon>
        <taxon>Leptomonas</taxon>
    </lineage>
</organism>
<dbReference type="GeneID" id="26903992"/>
<dbReference type="PRINTS" id="PR00405">
    <property type="entry name" value="REVINTRACTNG"/>
</dbReference>
<feature type="compositionally biased region" description="Pro residues" evidence="2">
    <location>
        <begin position="204"/>
        <end position="229"/>
    </location>
</feature>
<dbReference type="InterPro" id="IPR001164">
    <property type="entry name" value="ArfGAP_dom"/>
</dbReference>
<dbReference type="CDD" id="cd08838">
    <property type="entry name" value="ArfGap_AGFG"/>
    <property type="match status" value="1"/>
</dbReference>
<feature type="compositionally biased region" description="Pro residues" evidence="2">
    <location>
        <begin position="157"/>
        <end position="166"/>
    </location>
</feature>
<dbReference type="SMART" id="SM00105">
    <property type="entry name" value="ArfGap"/>
    <property type="match status" value="1"/>
</dbReference>
<dbReference type="InterPro" id="IPR038508">
    <property type="entry name" value="ArfGAP_dom_sf"/>
</dbReference>
<feature type="compositionally biased region" description="Low complexity" evidence="2">
    <location>
        <begin position="291"/>
        <end position="312"/>
    </location>
</feature>
<dbReference type="RefSeq" id="XP_015659735.1">
    <property type="nucleotide sequence ID" value="XM_015801115.1"/>
</dbReference>
<dbReference type="AlphaFoldDB" id="A0A0M9G3C3"/>
<keyword evidence="1" id="KW-0863">Zinc-finger</keyword>
<dbReference type="OMA" id="PVMANMQ"/>
<dbReference type="OrthoDB" id="6036at2759"/>
<feature type="compositionally biased region" description="Low complexity" evidence="2">
    <location>
        <begin position="342"/>
        <end position="352"/>
    </location>
</feature>
<dbReference type="PROSITE" id="PS50115">
    <property type="entry name" value="ARFGAP"/>
    <property type="match status" value="1"/>
</dbReference>
<feature type="compositionally biased region" description="Polar residues" evidence="2">
    <location>
        <begin position="273"/>
        <end position="290"/>
    </location>
</feature>
<feature type="compositionally biased region" description="Low complexity" evidence="2">
    <location>
        <begin position="436"/>
        <end position="450"/>
    </location>
</feature>
<dbReference type="EMBL" id="LGTL01000006">
    <property type="protein sequence ID" value="KPA81296.1"/>
    <property type="molecule type" value="Genomic_DNA"/>
</dbReference>
<dbReference type="InterPro" id="IPR044820">
    <property type="entry name" value="AGD14-like"/>
</dbReference>
<protein>
    <submittedName>
        <fullName evidence="4">Putative ADP-ribosylation factor GTPase activating protein</fullName>
    </submittedName>
</protein>
<keyword evidence="1" id="KW-0479">Metal-binding</keyword>
<feature type="compositionally biased region" description="Low complexity" evidence="2">
    <location>
        <begin position="389"/>
        <end position="398"/>
    </location>
</feature>
<keyword evidence="1" id="KW-0862">Zinc</keyword>
<evidence type="ECO:0000259" key="3">
    <source>
        <dbReference type="PROSITE" id="PS50115"/>
    </source>
</evidence>
<evidence type="ECO:0000256" key="1">
    <source>
        <dbReference type="PROSITE-ProRule" id="PRU00288"/>
    </source>
</evidence>
<feature type="domain" description="Arf-GAP" evidence="3">
    <location>
        <begin position="9"/>
        <end position="119"/>
    </location>
</feature>
<proteinExistence type="predicted"/>
<dbReference type="Proteomes" id="UP000037923">
    <property type="component" value="Unassembled WGS sequence"/>
</dbReference>
<evidence type="ECO:0000313" key="5">
    <source>
        <dbReference type="Proteomes" id="UP000037923"/>
    </source>
</evidence>
<name>A0A0M9G3C3_LEPPY</name>
<evidence type="ECO:0000256" key="2">
    <source>
        <dbReference type="SAM" id="MobiDB-lite"/>
    </source>
</evidence>
<feature type="compositionally biased region" description="Polar residues" evidence="2">
    <location>
        <begin position="318"/>
        <end position="334"/>
    </location>
</feature>
<feature type="compositionally biased region" description="Low complexity" evidence="2">
    <location>
        <begin position="520"/>
        <end position="532"/>
    </location>
</feature>
<accession>A0A0M9G3C3</accession>
<comment type="caution">
    <text evidence="4">The sequence shown here is derived from an EMBL/GenBank/DDBJ whole genome shotgun (WGS) entry which is preliminary data.</text>
</comment>
<dbReference type="InterPro" id="IPR037278">
    <property type="entry name" value="ARFGAP/RecO"/>
</dbReference>
<feature type="compositionally biased region" description="Polar residues" evidence="2">
    <location>
        <begin position="533"/>
        <end position="543"/>
    </location>
</feature>
<reference evidence="4 5" key="1">
    <citation type="submission" date="2015-07" db="EMBL/GenBank/DDBJ databases">
        <title>High-quality genome of monoxenous trypanosomatid Leptomonas pyrrhocoris.</title>
        <authorList>
            <person name="Flegontov P."/>
            <person name="Butenko A."/>
            <person name="Firsov S."/>
            <person name="Vlcek C."/>
            <person name="Logacheva M.D."/>
            <person name="Field M."/>
            <person name="Filatov D."/>
            <person name="Flegontova O."/>
            <person name="Gerasimov E."/>
            <person name="Jackson A.P."/>
            <person name="Kelly S."/>
            <person name="Opperdoes F."/>
            <person name="O'Reilly A."/>
            <person name="Votypka J."/>
            <person name="Yurchenko V."/>
            <person name="Lukes J."/>
        </authorList>
    </citation>
    <scope>NUCLEOTIDE SEQUENCE [LARGE SCALE GENOMIC DNA]</scope>
    <source>
        <strain evidence="4">H10</strain>
    </source>
</reference>
<dbReference type="Gene3D" id="1.10.220.150">
    <property type="entry name" value="Arf GTPase activating protein"/>
    <property type="match status" value="1"/>
</dbReference>
<evidence type="ECO:0000313" key="4">
    <source>
        <dbReference type="EMBL" id="KPA81296.1"/>
    </source>
</evidence>
<dbReference type="Pfam" id="PF01412">
    <property type="entry name" value="ArfGap"/>
    <property type="match status" value="1"/>
</dbReference>
<feature type="compositionally biased region" description="Low complexity" evidence="2">
    <location>
        <begin position="178"/>
        <end position="187"/>
    </location>
</feature>
<dbReference type="SUPFAM" id="SSF57863">
    <property type="entry name" value="ArfGap/RecO-like zinc finger"/>
    <property type="match status" value="1"/>
</dbReference>
<dbReference type="GO" id="GO:0005096">
    <property type="term" value="F:GTPase activator activity"/>
    <property type="evidence" value="ECO:0007669"/>
    <property type="project" value="InterPro"/>
</dbReference>
<dbReference type="PANTHER" id="PTHR46085">
    <property type="entry name" value="ARFGAP/RECO-RELATED"/>
    <property type="match status" value="1"/>
</dbReference>
<feature type="region of interest" description="Disordered" evidence="2">
    <location>
        <begin position="150"/>
        <end position="554"/>
    </location>
</feature>
<dbReference type="GO" id="GO:0008270">
    <property type="term" value="F:zinc ion binding"/>
    <property type="evidence" value="ECO:0007669"/>
    <property type="project" value="UniProtKB-KW"/>
</dbReference>
<sequence>MNIRQRKAERHKETLRKLSQEGGNKYCFDCDMRGPLYVVSDFNILVCSSCSAVHRSFQHKVKGITMSEFNEDEIARFMLGGNDTAEKVWLNMFKGRYPASGDVLALKDFIRDTFVNRRYCDQAAHASLMKAWEDPQAALAAPPKAPAAAVAAATSLAPPPPPPSAPAKPTAEPQRVTSAPASAQPPATDNVFDDLFAAPVQAPAMPPPPSSSATAAPPPTVPAPLPPPQNVSSLVDDLFAGAPAAPPPVTSAPTSGYSSAQPQQFAGFGGPSYTPSAAPQQSPYVDSTYASQPFSSGMPPPSQQQQQFFNFSGPPPQTTYGNLPNAFGNFSSNFAPGMPSMQQQAPQQQQQQYLGYSAPFNAPPMPTQVPYAAYNGAAQTPFSGPPPSQHQQQQHQQPVADFSAPLTSTHPTHANDPFKNLGDASVFAHLGGPPTGAVQQPSGGGPSSSQPAPPQNALPSSWGQPAPSPAQPFAWGEPMPQQQQQQPSPNNYMGVPPPSSTSTDPSGMPFGSPHGQGWGSSASKTSSSPNRSRITVLSVTKSNEPAKDVPPMWQ</sequence>